<dbReference type="InterPro" id="IPR001810">
    <property type="entry name" value="F-box_dom"/>
</dbReference>
<sequence length="493" mass="51544">MEAESELLSLPSVAMDAVLAFCSYDEISGLRLVCKKMNVICQRVLNQGFLRVERYHAQCQKQVKSQLPRRESERRSHPLARHADILAAVETRLSLLTMTFMKYVDMNLCCFIPGRVIDEIYRVLRYVNGTRTPQRAHEVLQELRDISSMAMEYFDEKIVPGLKKKIGGDMSTRFLSATSVPGPSGALATVQLFSKQSCAKQELNKMQTQLKANSTGLGGLRKELNDLRGKLGELQRQVQEQEQKLLEQSQVMVEQSTRLLEQERKLGQTEAKLTEQHSVQLALPPPPALQPSKGGGGAPSTSAAADAGDVALAAGVGGRAAGHSAHRRGGRGRGRGAGRGGGGGGAGGVDRGDGSQPAPPAADRSRSRPGAVAAQGGSAGGGGGRGGSSGSHRKRCLAREAASSSATPASASIGGDGGCGAANCAAATTTVPVAAAAGSASPSASGQALPKRRKMLHGDEEAVGGAARRTTRKAHGATAAVDSNSSKRQRAKK</sequence>
<feature type="compositionally biased region" description="Low complexity" evidence="2">
    <location>
        <begin position="401"/>
        <end position="413"/>
    </location>
</feature>
<feature type="region of interest" description="Disordered" evidence="2">
    <location>
        <begin position="318"/>
        <end position="418"/>
    </location>
</feature>
<feature type="compositionally biased region" description="Gly residues" evidence="2">
    <location>
        <begin position="337"/>
        <end position="349"/>
    </location>
</feature>
<dbReference type="Proteomes" id="UP001318040">
    <property type="component" value="Chromosome 29"/>
</dbReference>
<dbReference type="PANTHER" id="PTHR13252">
    <property type="entry name" value="F-BOX ONLY PROTEIN 28"/>
    <property type="match status" value="1"/>
</dbReference>
<dbReference type="GO" id="GO:0000209">
    <property type="term" value="P:protein polyubiquitination"/>
    <property type="evidence" value="ECO:0007669"/>
    <property type="project" value="TreeGrafter"/>
</dbReference>
<feature type="compositionally biased region" description="Low complexity" evidence="2">
    <location>
        <begin position="435"/>
        <end position="448"/>
    </location>
</feature>
<keyword evidence="1" id="KW-0175">Coiled coil</keyword>
<evidence type="ECO:0000259" key="3">
    <source>
        <dbReference type="PROSITE" id="PS50181"/>
    </source>
</evidence>
<feature type="domain" description="F-box" evidence="3">
    <location>
        <begin position="4"/>
        <end position="52"/>
    </location>
</feature>
<feature type="region of interest" description="Disordered" evidence="2">
    <location>
        <begin position="274"/>
        <end position="304"/>
    </location>
</feature>
<dbReference type="InterPro" id="IPR039719">
    <property type="entry name" value="FBXO28"/>
</dbReference>
<feature type="compositionally biased region" description="Basic residues" evidence="2">
    <location>
        <begin position="324"/>
        <end position="336"/>
    </location>
</feature>
<keyword evidence="4" id="KW-1185">Reference proteome</keyword>
<name>A0AAJ7TKW4_PETMA</name>
<gene>
    <name evidence="5" type="primary">FBXO28</name>
</gene>
<dbReference type="PANTHER" id="PTHR13252:SF9">
    <property type="entry name" value="F-BOX ONLY PROTEIN 28"/>
    <property type="match status" value="1"/>
</dbReference>
<dbReference type="CTD" id="23219"/>
<dbReference type="PROSITE" id="PS50181">
    <property type="entry name" value="FBOX"/>
    <property type="match status" value="1"/>
</dbReference>
<dbReference type="RefSeq" id="XP_032818731.1">
    <property type="nucleotide sequence ID" value="XM_032962840.1"/>
</dbReference>
<dbReference type="CDD" id="cd22100">
    <property type="entry name" value="F-box_FBXO28"/>
    <property type="match status" value="1"/>
</dbReference>
<accession>A0AAJ7TKW4</accession>
<feature type="compositionally biased region" description="Gly residues" evidence="2">
    <location>
        <begin position="377"/>
        <end position="389"/>
    </location>
</feature>
<organism evidence="4 5">
    <name type="scientific">Petromyzon marinus</name>
    <name type="common">Sea lamprey</name>
    <dbReference type="NCBI Taxonomy" id="7757"/>
    <lineage>
        <taxon>Eukaryota</taxon>
        <taxon>Metazoa</taxon>
        <taxon>Chordata</taxon>
        <taxon>Craniata</taxon>
        <taxon>Vertebrata</taxon>
        <taxon>Cyclostomata</taxon>
        <taxon>Hyperoartia</taxon>
        <taxon>Petromyzontiformes</taxon>
        <taxon>Petromyzontidae</taxon>
        <taxon>Petromyzon</taxon>
    </lineage>
</organism>
<reference evidence="5" key="1">
    <citation type="submission" date="2025-08" db="UniProtKB">
        <authorList>
            <consortium name="RefSeq"/>
        </authorList>
    </citation>
    <scope>IDENTIFICATION</scope>
    <source>
        <tissue evidence="5">Sperm</tissue>
    </source>
</reference>
<proteinExistence type="predicted"/>
<feature type="coiled-coil region" evidence="1">
    <location>
        <begin position="217"/>
        <end position="251"/>
    </location>
</feature>
<feature type="region of interest" description="Disordered" evidence="2">
    <location>
        <begin position="435"/>
        <end position="493"/>
    </location>
</feature>
<dbReference type="KEGG" id="pmrn:116947287"/>
<evidence type="ECO:0000256" key="2">
    <source>
        <dbReference type="SAM" id="MobiDB-lite"/>
    </source>
</evidence>
<evidence type="ECO:0000313" key="4">
    <source>
        <dbReference type="Proteomes" id="UP001318040"/>
    </source>
</evidence>
<evidence type="ECO:0000256" key="1">
    <source>
        <dbReference type="SAM" id="Coils"/>
    </source>
</evidence>
<evidence type="ECO:0000313" key="5">
    <source>
        <dbReference type="RefSeq" id="XP_032818731.1"/>
    </source>
</evidence>
<protein>
    <submittedName>
        <fullName evidence="5">F-box only protein 28 isoform X1</fullName>
    </submittedName>
</protein>
<dbReference type="AlphaFoldDB" id="A0AAJ7TKW4"/>